<dbReference type="STRING" id="597456.A0A0L7QMW4"/>
<dbReference type="Proteomes" id="UP000053825">
    <property type="component" value="Unassembled WGS sequence"/>
</dbReference>
<dbReference type="InterPro" id="IPR005312">
    <property type="entry name" value="DUF1759"/>
</dbReference>
<reference evidence="2 3" key="1">
    <citation type="submission" date="2015-07" db="EMBL/GenBank/DDBJ databases">
        <title>The genome of Habropoda laboriosa.</title>
        <authorList>
            <person name="Pan H."/>
            <person name="Kapheim K."/>
        </authorList>
    </citation>
    <scope>NUCLEOTIDE SEQUENCE [LARGE SCALE GENOMIC DNA]</scope>
    <source>
        <strain evidence="2">0110345459</strain>
    </source>
</reference>
<evidence type="ECO:0000313" key="3">
    <source>
        <dbReference type="Proteomes" id="UP000053825"/>
    </source>
</evidence>
<gene>
    <name evidence="2" type="ORF">WH47_10530</name>
</gene>
<dbReference type="AlphaFoldDB" id="A0A0L7QMW4"/>
<dbReference type="OrthoDB" id="7550652at2759"/>
<dbReference type="PANTHER" id="PTHR22954">
    <property type="entry name" value="RETROVIRAL PROTEASE-RELATED"/>
    <property type="match status" value="1"/>
</dbReference>
<feature type="compositionally biased region" description="Polar residues" evidence="1">
    <location>
        <begin position="22"/>
        <end position="46"/>
    </location>
</feature>
<evidence type="ECO:0000256" key="1">
    <source>
        <dbReference type="SAM" id="MobiDB-lite"/>
    </source>
</evidence>
<keyword evidence="3" id="KW-1185">Reference proteome</keyword>
<feature type="region of interest" description="Disordered" evidence="1">
    <location>
        <begin position="20"/>
        <end position="46"/>
    </location>
</feature>
<dbReference type="PANTHER" id="PTHR22954:SF3">
    <property type="entry name" value="PROTEIN CBG08539"/>
    <property type="match status" value="1"/>
</dbReference>
<protein>
    <submittedName>
        <fullName evidence="2">Uncharacterized protein</fullName>
    </submittedName>
</protein>
<dbReference type="Pfam" id="PF03564">
    <property type="entry name" value="DUF1759"/>
    <property type="match status" value="1"/>
</dbReference>
<organism evidence="2 3">
    <name type="scientific">Habropoda laboriosa</name>
    <dbReference type="NCBI Taxonomy" id="597456"/>
    <lineage>
        <taxon>Eukaryota</taxon>
        <taxon>Metazoa</taxon>
        <taxon>Ecdysozoa</taxon>
        <taxon>Arthropoda</taxon>
        <taxon>Hexapoda</taxon>
        <taxon>Insecta</taxon>
        <taxon>Pterygota</taxon>
        <taxon>Neoptera</taxon>
        <taxon>Endopterygota</taxon>
        <taxon>Hymenoptera</taxon>
        <taxon>Apocrita</taxon>
        <taxon>Aculeata</taxon>
        <taxon>Apoidea</taxon>
        <taxon>Anthophila</taxon>
        <taxon>Apidae</taxon>
        <taxon>Habropoda</taxon>
    </lineage>
</organism>
<name>A0A0L7QMW4_9HYME</name>
<evidence type="ECO:0000313" key="2">
    <source>
        <dbReference type="EMBL" id="KOC59889.1"/>
    </source>
</evidence>
<accession>A0A0L7QMW4</accession>
<dbReference type="EMBL" id="KQ414883">
    <property type="protein sequence ID" value="KOC59889.1"/>
    <property type="molecule type" value="Genomic_DNA"/>
</dbReference>
<sequence length="284" mass="32410">MKLKSFYTQVRAQALDLLPGNNLANTNTPAQNSDGQPNQSSPYSQTESIDIDVQLPKINLPTFSGNYEDWPGFADQFRSAVHDNVRISDCKKLTYLRSCLKGEALKGIELLTNSAANYGIAWTLLEKQYNQPAVIVSKHLKALFDLPSVTRPAHRELRSFLCNVEAHYRSLQPLKQPTPDTLLIHLLLTKLDKDTALKWREYTRKDSFPTLNTFFEFLHERCQVLEPLANHYLPHPNPTTSAYTPRGQIAPRHQTLQRGTPRPSFRDHRQMAPQVYGSNILQFL</sequence>
<proteinExistence type="predicted"/>